<dbReference type="STRING" id="1108044.GOOTI_098_00230"/>
<gene>
    <name evidence="4" type="ORF">GOOTI_098_00230</name>
</gene>
<dbReference type="InterPro" id="IPR002068">
    <property type="entry name" value="A-crystallin/Hsp20_dom"/>
</dbReference>
<evidence type="ECO:0000256" key="1">
    <source>
        <dbReference type="PROSITE-ProRule" id="PRU00285"/>
    </source>
</evidence>
<dbReference type="EMBL" id="BAFB01000098">
    <property type="protein sequence ID" value="GAB34221.1"/>
    <property type="molecule type" value="Genomic_DNA"/>
</dbReference>
<reference evidence="4" key="1">
    <citation type="submission" date="2012-02" db="EMBL/GenBank/DDBJ databases">
        <title>Whole genome shotgun sequence of Gordonia otitidis NBRC 100426.</title>
        <authorList>
            <person name="Yoshida I."/>
            <person name="Hosoyama A."/>
            <person name="Tsuchikane K."/>
            <person name="Katsumata H."/>
            <person name="Yamazaki S."/>
            <person name="Fujita N."/>
        </authorList>
    </citation>
    <scope>NUCLEOTIDE SEQUENCE [LARGE SCALE GENOMIC DNA]</scope>
    <source>
        <strain evidence="4">NBRC 100426</strain>
    </source>
</reference>
<dbReference type="Proteomes" id="UP000005038">
    <property type="component" value="Unassembled WGS sequence"/>
</dbReference>
<comment type="caution">
    <text evidence="4">The sequence shown here is derived from an EMBL/GenBank/DDBJ whole genome shotgun (WGS) entry which is preliminary data.</text>
</comment>
<protein>
    <submittedName>
        <fullName evidence="4">Heat shock protein</fullName>
    </submittedName>
</protein>
<evidence type="ECO:0000256" key="2">
    <source>
        <dbReference type="RuleBase" id="RU003616"/>
    </source>
</evidence>
<evidence type="ECO:0000259" key="3">
    <source>
        <dbReference type="PROSITE" id="PS01031"/>
    </source>
</evidence>
<dbReference type="PROSITE" id="PS01031">
    <property type="entry name" value="SHSP"/>
    <property type="match status" value="1"/>
</dbReference>
<accession>H5TL63</accession>
<feature type="domain" description="SHSP" evidence="3">
    <location>
        <begin position="1"/>
        <end position="80"/>
    </location>
</feature>
<name>H5TL63_GORO1</name>
<evidence type="ECO:0000313" key="5">
    <source>
        <dbReference type="Proteomes" id="UP000005038"/>
    </source>
</evidence>
<dbReference type="AlphaFoldDB" id="H5TL63"/>
<keyword evidence="5" id="KW-1185">Reference proteome</keyword>
<dbReference type="Pfam" id="PF00011">
    <property type="entry name" value="HSP20"/>
    <property type="match status" value="1"/>
</dbReference>
<dbReference type="SUPFAM" id="SSF49764">
    <property type="entry name" value="HSP20-like chaperones"/>
    <property type="match status" value="1"/>
</dbReference>
<sequence>MLCFVLIRSAMLTRLRSAPSDDGVQWLASERFSGTYRRQVSLGEGIDVTKIVANYDNGVLSVTIPLAEEAKPRKIVVESTGRQQAITANASG</sequence>
<dbReference type="CDD" id="cd06464">
    <property type="entry name" value="ACD_sHsps-like"/>
    <property type="match status" value="1"/>
</dbReference>
<evidence type="ECO:0000313" key="4">
    <source>
        <dbReference type="EMBL" id="GAB34221.1"/>
    </source>
</evidence>
<keyword evidence="4" id="KW-0346">Stress response</keyword>
<dbReference type="Gene3D" id="2.60.40.790">
    <property type="match status" value="1"/>
</dbReference>
<comment type="similarity">
    <text evidence="1 2">Belongs to the small heat shock protein (HSP20) family.</text>
</comment>
<dbReference type="InterPro" id="IPR008978">
    <property type="entry name" value="HSP20-like_chaperone"/>
</dbReference>
<organism evidence="4 5">
    <name type="scientific">Gordonia otitidis (strain DSM 44809 / CCUG 52243 / JCM 12355 / NBRC 100426 / IFM 10032)</name>
    <dbReference type="NCBI Taxonomy" id="1108044"/>
    <lineage>
        <taxon>Bacteria</taxon>
        <taxon>Bacillati</taxon>
        <taxon>Actinomycetota</taxon>
        <taxon>Actinomycetes</taxon>
        <taxon>Mycobacteriales</taxon>
        <taxon>Gordoniaceae</taxon>
        <taxon>Gordonia</taxon>
    </lineage>
</organism>
<proteinExistence type="inferred from homology"/>